<evidence type="ECO:0000313" key="3">
    <source>
        <dbReference type="Proteomes" id="UP000076400"/>
    </source>
</evidence>
<organism evidence="2 3">
    <name type="scientific">Oceanibaculum pacificum</name>
    <dbReference type="NCBI Taxonomy" id="580166"/>
    <lineage>
        <taxon>Bacteria</taxon>
        <taxon>Pseudomonadati</taxon>
        <taxon>Pseudomonadota</taxon>
        <taxon>Alphaproteobacteria</taxon>
        <taxon>Rhodospirillales</taxon>
        <taxon>Oceanibaculaceae</taxon>
        <taxon>Oceanibaculum</taxon>
    </lineage>
</organism>
<protein>
    <submittedName>
        <fullName evidence="2">Capsule biosynthesis protein</fullName>
    </submittedName>
</protein>
<dbReference type="AlphaFoldDB" id="A0A154W6L2"/>
<gene>
    <name evidence="2" type="ORF">AUP43_07780</name>
</gene>
<keyword evidence="3" id="KW-1185">Reference proteome</keyword>
<keyword evidence="1" id="KW-0812">Transmembrane</keyword>
<keyword evidence="1" id="KW-1133">Transmembrane helix</keyword>
<sequence length="85" mass="9352">MTMQRLFNEHPASVGESYTEHMGTAWSFSGRMLTAGLACFVHGIFPFLFVKTGSQAITELHDRMVTHRRRAESAVGAPSVPQAAE</sequence>
<feature type="transmembrane region" description="Helical" evidence="1">
    <location>
        <begin position="32"/>
        <end position="50"/>
    </location>
</feature>
<name>A0A154W6L2_9PROT</name>
<evidence type="ECO:0000256" key="1">
    <source>
        <dbReference type="SAM" id="Phobius"/>
    </source>
</evidence>
<reference evidence="2 3" key="1">
    <citation type="submission" date="2015-12" db="EMBL/GenBank/DDBJ databases">
        <title>Genome sequence of Oceanibaculum pacificum MCCC 1A02656.</title>
        <authorList>
            <person name="Lu L."/>
            <person name="Lai Q."/>
            <person name="Shao Z."/>
            <person name="Qian P."/>
        </authorList>
    </citation>
    <scope>NUCLEOTIDE SEQUENCE [LARGE SCALE GENOMIC DNA]</scope>
    <source>
        <strain evidence="2 3">MCCC 1A02656</strain>
    </source>
</reference>
<dbReference type="EMBL" id="LPXN01000100">
    <property type="protein sequence ID" value="KZD09093.1"/>
    <property type="molecule type" value="Genomic_DNA"/>
</dbReference>
<accession>A0A154W6L2</accession>
<keyword evidence="1" id="KW-0472">Membrane</keyword>
<comment type="caution">
    <text evidence="2">The sequence shown here is derived from an EMBL/GenBank/DDBJ whole genome shotgun (WGS) entry which is preliminary data.</text>
</comment>
<dbReference type="Pfam" id="PF19883">
    <property type="entry name" value="DUF6356"/>
    <property type="match status" value="1"/>
</dbReference>
<evidence type="ECO:0000313" key="2">
    <source>
        <dbReference type="EMBL" id="KZD09093.1"/>
    </source>
</evidence>
<proteinExistence type="predicted"/>
<dbReference type="InterPro" id="IPR045936">
    <property type="entry name" value="DUF6356"/>
</dbReference>
<dbReference type="Proteomes" id="UP000076400">
    <property type="component" value="Unassembled WGS sequence"/>
</dbReference>